<dbReference type="GO" id="GO:0051539">
    <property type="term" value="F:4 iron, 4 sulfur cluster binding"/>
    <property type="evidence" value="ECO:0007669"/>
    <property type="project" value="UniProtKB-KW"/>
</dbReference>
<sequence>MKTCSRRNLFRLAGAGSLALLLPAMTRMSAGTAWAEDERLDPDGAQAKALGYVHHYSDVDQSRWPRYEEGQICANCQLAQGDLSAEWFGCSIFPGKQVANEGWCNAWVERQG</sequence>
<keyword evidence="6 9" id="KW-0249">Electron transport</keyword>
<evidence type="ECO:0000259" key="11">
    <source>
        <dbReference type="PROSITE" id="PS51373"/>
    </source>
</evidence>
<evidence type="ECO:0000313" key="12">
    <source>
        <dbReference type="EMBL" id="NDY94686.1"/>
    </source>
</evidence>
<evidence type="ECO:0000256" key="3">
    <source>
        <dbReference type="ARBA" id="ARBA00022448"/>
    </source>
</evidence>
<keyword evidence="13" id="KW-1185">Reference proteome</keyword>
<evidence type="ECO:0000256" key="8">
    <source>
        <dbReference type="ARBA" id="ARBA00023014"/>
    </source>
</evidence>
<dbReference type="GO" id="GO:0046872">
    <property type="term" value="F:metal ion binding"/>
    <property type="evidence" value="ECO:0007669"/>
    <property type="project" value="UniProtKB-KW"/>
</dbReference>
<protein>
    <recommendedName>
        <fullName evidence="9">High-potential iron-sulfur protein</fullName>
        <shortName evidence="9">HiPIP</shortName>
    </recommendedName>
</protein>
<keyword evidence="7 9" id="KW-0408">Iron</keyword>
<dbReference type="RefSeq" id="WP_164210079.1">
    <property type="nucleotide sequence ID" value="NZ_JAAGSC010000031.1"/>
</dbReference>
<dbReference type="Pfam" id="PF01355">
    <property type="entry name" value="HIPIP"/>
    <property type="match status" value="1"/>
</dbReference>
<keyword evidence="3 9" id="KW-0813">Transport</keyword>
<evidence type="ECO:0000256" key="9">
    <source>
        <dbReference type="RuleBase" id="RU000620"/>
    </source>
</evidence>
<dbReference type="AlphaFoldDB" id="A0A845V061"/>
<organism evidence="12 13">
    <name type="scientific">Wenzhouxiangella limi</name>
    <dbReference type="NCBI Taxonomy" id="2707351"/>
    <lineage>
        <taxon>Bacteria</taxon>
        <taxon>Pseudomonadati</taxon>
        <taxon>Pseudomonadota</taxon>
        <taxon>Gammaproteobacteria</taxon>
        <taxon>Chromatiales</taxon>
        <taxon>Wenzhouxiangellaceae</taxon>
        <taxon>Wenzhouxiangella</taxon>
    </lineage>
</organism>
<feature type="chain" id="PRO_5033025435" description="High-potential iron-sulfur protein" evidence="10">
    <location>
        <begin position="36"/>
        <end position="112"/>
    </location>
</feature>
<keyword evidence="4 9" id="KW-0004">4Fe-4S</keyword>
<gene>
    <name evidence="12" type="ORF">G3I74_02945</name>
</gene>
<accession>A0A845V061</accession>
<dbReference type="Proteomes" id="UP000484885">
    <property type="component" value="Unassembled WGS sequence"/>
</dbReference>
<feature type="domain" description="High potential iron-sulfur proteins family profile" evidence="11">
    <location>
        <begin position="34"/>
        <end position="112"/>
    </location>
</feature>
<evidence type="ECO:0000256" key="5">
    <source>
        <dbReference type="ARBA" id="ARBA00022723"/>
    </source>
</evidence>
<reference evidence="12 13" key="1">
    <citation type="submission" date="2020-02" db="EMBL/GenBank/DDBJ databases">
        <authorList>
            <person name="Zhang X.-Y."/>
        </authorList>
    </citation>
    <scope>NUCLEOTIDE SEQUENCE [LARGE SCALE GENOMIC DNA]</scope>
    <source>
        <strain evidence="12 13">C33</strain>
    </source>
</reference>
<evidence type="ECO:0000256" key="6">
    <source>
        <dbReference type="ARBA" id="ARBA00022982"/>
    </source>
</evidence>
<comment type="similarity">
    <text evidence="9">Belongs to the high-potential iron-sulfur protein (HiPIP) family.</text>
</comment>
<feature type="signal peptide" evidence="10">
    <location>
        <begin position="1"/>
        <end position="35"/>
    </location>
</feature>
<dbReference type="GO" id="GO:0009055">
    <property type="term" value="F:electron transfer activity"/>
    <property type="evidence" value="ECO:0007669"/>
    <property type="project" value="InterPro"/>
</dbReference>
<dbReference type="InterPro" id="IPR036369">
    <property type="entry name" value="HIPIP_sf"/>
</dbReference>
<dbReference type="EMBL" id="JAAGSC010000031">
    <property type="protein sequence ID" value="NDY94686.1"/>
    <property type="molecule type" value="Genomic_DNA"/>
</dbReference>
<comment type="subunit">
    <text evidence="2 9">Homodimer.</text>
</comment>
<dbReference type="GO" id="GO:0019646">
    <property type="term" value="P:aerobic electron transport chain"/>
    <property type="evidence" value="ECO:0007669"/>
    <property type="project" value="InterPro"/>
</dbReference>
<evidence type="ECO:0000256" key="4">
    <source>
        <dbReference type="ARBA" id="ARBA00022485"/>
    </source>
</evidence>
<keyword evidence="10" id="KW-0732">Signal</keyword>
<comment type="caution">
    <text evidence="12">The sequence shown here is derived from an EMBL/GenBank/DDBJ whole genome shotgun (WGS) entry which is preliminary data.</text>
</comment>
<evidence type="ECO:0000256" key="7">
    <source>
        <dbReference type="ARBA" id="ARBA00023004"/>
    </source>
</evidence>
<evidence type="ECO:0000256" key="10">
    <source>
        <dbReference type="SAM" id="SignalP"/>
    </source>
</evidence>
<dbReference type="SUPFAM" id="SSF57652">
    <property type="entry name" value="HIPIP (high potential iron protein)"/>
    <property type="match status" value="1"/>
</dbReference>
<dbReference type="InterPro" id="IPR006311">
    <property type="entry name" value="TAT_signal"/>
</dbReference>
<dbReference type="Gene3D" id="4.10.490.10">
    <property type="entry name" value="High potential iron-sulphur protein"/>
    <property type="match status" value="1"/>
</dbReference>
<dbReference type="InterPro" id="IPR000170">
    <property type="entry name" value="High_potential_FeS_prot"/>
</dbReference>
<name>A0A845V061_9GAMM</name>
<keyword evidence="5 9" id="KW-0479">Metal-binding</keyword>
<evidence type="ECO:0000256" key="1">
    <source>
        <dbReference type="ARBA" id="ARBA00002137"/>
    </source>
</evidence>
<evidence type="ECO:0000313" key="13">
    <source>
        <dbReference type="Proteomes" id="UP000484885"/>
    </source>
</evidence>
<dbReference type="PROSITE" id="PS51373">
    <property type="entry name" value="HIPIP"/>
    <property type="match status" value="1"/>
</dbReference>
<proteinExistence type="inferred from homology"/>
<evidence type="ECO:0000256" key="2">
    <source>
        <dbReference type="ARBA" id="ARBA00011738"/>
    </source>
</evidence>
<comment type="function">
    <text evidence="1 9">Specific class of high-redox-potential 4Fe-4S ferredoxins. Functions in anaerobic electron transport in most purple and in some other photosynthetic bacteria and in at least one genus (Paracoccus) of halophilic, denitrifying bacteria.</text>
</comment>
<keyword evidence="8 9" id="KW-0411">Iron-sulfur</keyword>
<dbReference type="PROSITE" id="PS51318">
    <property type="entry name" value="TAT"/>
    <property type="match status" value="1"/>
</dbReference>